<feature type="transmembrane region" description="Helical" evidence="2">
    <location>
        <begin position="44"/>
        <end position="61"/>
    </location>
</feature>
<feature type="transmembrane region" description="Helical" evidence="2">
    <location>
        <begin position="105"/>
        <end position="124"/>
    </location>
</feature>
<reference evidence="3 4" key="1">
    <citation type="submission" date="2019-07" db="EMBL/GenBank/DDBJ databases">
        <title>Genome sequencing of lignin-degrading bacterial isolates.</title>
        <authorList>
            <person name="Gladden J."/>
        </authorList>
    </citation>
    <scope>NUCLEOTIDE SEQUENCE [LARGE SCALE GENOMIC DNA]</scope>
    <source>
        <strain evidence="3 4">J11</strain>
    </source>
</reference>
<evidence type="ECO:0000256" key="1">
    <source>
        <dbReference type="SAM" id="MobiDB-lite"/>
    </source>
</evidence>
<organism evidence="3 4">
    <name type="scientific">Cupriavidus gilardii J11</name>
    <dbReference type="NCBI Taxonomy" id="936133"/>
    <lineage>
        <taxon>Bacteria</taxon>
        <taxon>Pseudomonadati</taxon>
        <taxon>Pseudomonadota</taxon>
        <taxon>Betaproteobacteria</taxon>
        <taxon>Burkholderiales</taxon>
        <taxon>Burkholderiaceae</taxon>
        <taxon>Cupriavidus</taxon>
    </lineage>
</organism>
<keyword evidence="2" id="KW-0812">Transmembrane</keyword>
<keyword evidence="2" id="KW-1133">Transmembrane helix</keyword>
<keyword evidence="4" id="KW-1185">Reference proteome</keyword>
<dbReference type="EMBL" id="VLJN01000056">
    <property type="protein sequence ID" value="TWG79745.1"/>
    <property type="molecule type" value="Genomic_DNA"/>
</dbReference>
<name>A0A562B3I2_9BURK</name>
<comment type="caution">
    <text evidence="3">The sequence shown here is derived from an EMBL/GenBank/DDBJ whole genome shotgun (WGS) entry which is preliminary data.</text>
</comment>
<accession>A0A562B3I2</accession>
<dbReference type="AlphaFoldDB" id="A0A562B3I2"/>
<feature type="region of interest" description="Disordered" evidence="1">
    <location>
        <begin position="140"/>
        <end position="216"/>
    </location>
</feature>
<evidence type="ECO:0000313" key="4">
    <source>
        <dbReference type="Proteomes" id="UP000318141"/>
    </source>
</evidence>
<keyword evidence="2" id="KW-0472">Membrane</keyword>
<evidence type="ECO:0000313" key="3">
    <source>
        <dbReference type="EMBL" id="TWG79745.1"/>
    </source>
</evidence>
<dbReference type="Proteomes" id="UP000318141">
    <property type="component" value="Unassembled WGS sequence"/>
</dbReference>
<protein>
    <recommendedName>
        <fullName evidence="5">Transmembrane protein</fullName>
    </recommendedName>
</protein>
<feature type="transmembrane region" description="Helical" evidence="2">
    <location>
        <begin position="73"/>
        <end position="93"/>
    </location>
</feature>
<gene>
    <name evidence="3" type="ORF">L602_000600001450</name>
</gene>
<proteinExistence type="predicted"/>
<evidence type="ECO:0000256" key="2">
    <source>
        <dbReference type="SAM" id="Phobius"/>
    </source>
</evidence>
<dbReference type="OrthoDB" id="9130055at2"/>
<sequence>MKVLLRTVLFFDALFDLGLALVLLVSPFATLYAALQLPPAEPALYGQLLGLALLGFAWLLGQAAFRGDLTLPVARMAGPVNLASALLIAAWLVVFDLPVQGAGRIWLALLAAMLAFFALVQMPLAKRLRMRQREEALRRELRQTQPPGSPTVAPDAGAPVTPGGAPNGARPSPSPEVRREPVITPPPGYGPGTEVVSEPEPTDTSSVHHARQNPHP</sequence>
<feature type="transmembrane region" description="Helical" evidence="2">
    <location>
        <begin position="7"/>
        <end position="32"/>
    </location>
</feature>
<evidence type="ECO:0008006" key="5">
    <source>
        <dbReference type="Google" id="ProtNLM"/>
    </source>
</evidence>